<keyword evidence="2" id="KW-1003">Cell membrane</keyword>
<comment type="caution">
    <text evidence="13">The sequence shown here is derived from an EMBL/GenBank/DDBJ whole genome shotgun (WGS) entry which is preliminary data.</text>
</comment>
<dbReference type="SUPFAM" id="SSF49313">
    <property type="entry name" value="Cadherin-like"/>
    <property type="match status" value="7"/>
</dbReference>
<dbReference type="PANTHER" id="PTHR24027:SF419">
    <property type="entry name" value="CADHERIN-17"/>
    <property type="match status" value="1"/>
</dbReference>
<feature type="domain" description="Cadherin" evidence="12">
    <location>
        <begin position="724"/>
        <end position="812"/>
    </location>
</feature>
<keyword evidence="8 11" id="KW-0472">Membrane</keyword>
<feature type="domain" description="Cadherin" evidence="12">
    <location>
        <begin position="377"/>
        <end position="486"/>
    </location>
</feature>
<feature type="domain" description="Cadherin" evidence="12">
    <location>
        <begin position="86"/>
        <end position="163"/>
    </location>
</feature>
<evidence type="ECO:0000256" key="7">
    <source>
        <dbReference type="ARBA" id="ARBA00022989"/>
    </source>
</evidence>
<reference evidence="13 14" key="1">
    <citation type="journal article" date="2018" name="Nat. Ecol. Evol.">
        <title>Shark genomes provide insights into elasmobranch evolution and the origin of vertebrates.</title>
        <authorList>
            <person name="Hara Y"/>
            <person name="Yamaguchi K"/>
            <person name="Onimaru K"/>
            <person name="Kadota M"/>
            <person name="Koyanagi M"/>
            <person name="Keeley SD"/>
            <person name="Tatsumi K"/>
            <person name="Tanaka K"/>
            <person name="Motone F"/>
            <person name="Kageyama Y"/>
            <person name="Nozu R"/>
            <person name="Adachi N"/>
            <person name="Nishimura O"/>
            <person name="Nakagawa R"/>
            <person name="Tanegashima C"/>
            <person name="Kiyatake I"/>
            <person name="Matsumoto R"/>
            <person name="Murakumo K"/>
            <person name="Nishida K"/>
            <person name="Terakita A"/>
            <person name="Kuratani S"/>
            <person name="Sato K"/>
            <person name="Hyodo S Kuraku.S."/>
        </authorList>
    </citation>
    <scope>NUCLEOTIDE SEQUENCE [LARGE SCALE GENOMIC DNA]</scope>
</reference>
<dbReference type="OMA" id="DVNNEMP"/>
<feature type="domain" description="Cadherin" evidence="12">
    <location>
        <begin position="488"/>
        <end position="603"/>
    </location>
</feature>
<evidence type="ECO:0000256" key="10">
    <source>
        <dbReference type="PROSITE-ProRule" id="PRU00043"/>
    </source>
</evidence>
<dbReference type="CDD" id="cd11304">
    <property type="entry name" value="Cadherin_repeat"/>
    <property type="match status" value="6"/>
</dbReference>
<organism evidence="13 14">
    <name type="scientific">Chiloscyllium punctatum</name>
    <name type="common">Brownbanded bambooshark</name>
    <name type="synonym">Hemiscyllium punctatum</name>
    <dbReference type="NCBI Taxonomy" id="137246"/>
    <lineage>
        <taxon>Eukaryota</taxon>
        <taxon>Metazoa</taxon>
        <taxon>Chordata</taxon>
        <taxon>Craniata</taxon>
        <taxon>Vertebrata</taxon>
        <taxon>Chondrichthyes</taxon>
        <taxon>Elasmobranchii</taxon>
        <taxon>Galeomorphii</taxon>
        <taxon>Galeoidea</taxon>
        <taxon>Orectolobiformes</taxon>
        <taxon>Hemiscylliidae</taxon>
        <taxon>Chiloscyllium</taxon>
    </lineage>
</organism>
<dbReference type="InterPro" id="IPR020894">
    <property type="entry name" value="Cadherin_CS"/>
</dbReference>
<feature type="transmembrane region" description="Helical" evidence="11">
    <location>
        <begin position="46"/>
        <end position="63"/>
    </location>
</feature>
<evidence type="ECO:0000256" key="11">
    <source>
        <dbReference type="SAM" id="Phobius"/>
    </source>
</evidence>
<dbReference type="InterPro" id="IPR039808">
    <property type="entry name" value="Cadherin"/>
</dbReference>
<evidence type="ECO:0000256" key="1">
    <source>
        <dbReference type="ARBA" id="ARBA00004236"/>
    </source>
</evidence>
<dbReference type="Pfam" id="PF00028">
    <property type="entry name" value="Cadherin"/>
    <property type="match status" value="5"/>
</dbReference>
<dbReference type="AlphaFoldDB" id="A0A401S5R8"/>
<evidence type="ECO:0000256" key="3">
    <source>
        <dbReference type="ARBA" id="ARBA00022692"/>
    </source>
</evidence>
<dbReference type="GO" id="GO:0005912">
    <property type="term" value="C:adherens junction"/>
    <property type="evidence" value="ECO:0007669"/>
    <property type="project" value="TreeGrafter"/>
</dbReference>
<dbReference type="Gene3D" id="2.60.40.60">
    <property type="entry name" value="Cadherins"/>
    <property type="match status" value="7"/>
</dbReference>
<evidence type="ECO:0000256" key="8">
    <source>
        <dbReference type="ARBA" id="ARBA00023136"/>
    </source>
</evidence>
<sequence length="873" mass="97724">MQRSHWAVTIPSRRDLSTLFVKVHQLYFIRYSDTMKASNHQNNDKLLLLILAVILTTGINANLPKGPLMTMELPITEEFTAPLMIYQFTSENVDVKTFAIIGETKGVFNIFDNWLVANVTLDREEKASYELKIVGQNNAQETVEGPEVVTILLRDINDHQPIFTEQQFDGVVRQKSRPGKPFMSVTATDLDDPETPNAKIYYSILQQIPNSNDIMFFQIDNQTGKISTTEDGYQSLDPNVESIYQLIVSANDAAVLSLSTNAAVKITVKENLWKAPDKIHITENSTDPHPKTFIQVQWNEPGAIYEVKPKVELAYPKFPFAVDASGNINVTEPLDREQISEYILLVYALDENREPLEEPLEITIIVEDINDNYPICNPEVKFLEVQENEPIGSYIGTVLANDMDEDGSVNTLLRYKIIDQEPKIPEDDMFSIDDFKGEIKRFQGHLVKRIAPDYILTVLVSDQPGLSTECIVNISVIDINDKIPIFQKSEYGPITLREDTSLDTVLIEIQATDDDEPFTGSSEIEYHVVEGDINGTFKIITDQKTNKGKVQLVKPLDFEEYSSYMLRISATNPEPLVEGVEYNSSSFTFLFINVTDTDEPPEFLESSYRKWIFENASLGDFLLEVEAKDPEGAEVSYSLQDPLQLFRIDSKTGEIFVKNELDAEKQNNLKMKAFAMEKDKPKKSTSVEVSVYFNDVNDNAPKLAKDSSQFSICLPAVEEKKIIIHAVDDDKENGPPFTFSIPADPGKELKVETINGTHAYVTMKFGRHSEETKYNLRVLITDSGSPPLQGIDNITVAVCKCTDKNACFIPVEGLSGSSKVALAVGILLGTFAFIGLILAVVLLKMKSKKGGKGDKIDPKAARTENEIIPLANA</sequence>
<dbReference type="GO" id="GO:0016342">
    <property type="term" value="C:catenin complex"/>
    <property type="evidence" value="ECO:0007669"/>
    <property type="project" value="TreeGrafter"/>
</dbReference>
<dbReference type="PRINTS" id="PR00205">
    <property type="entry name" value="CADHERIN"/>
</dbReference>
<dbReference type="FunFam" id="2.60.40.60:FF:000019">
    <property type="entry name" value="Cadherin 2"/>
    <property type="match status" value="1"/>
</dbReference>
<protein>
    <recommendedName>
        <fullName evidence="12">Cadherin domain-containing protein</fullName>
    </recommendedName>
</protein>
<comment type="subcellular location">
    <subcellularLocation>
        <location evidence="1">Cell membrane</location>
    </subcellularLocation>
</comment>
<proteinExistence type="predicted"/>
<dbReference type="FunFam" id="2.60.40.60:FF:000188">
    <property type="entry name" value="Cadherin 17"/>
    <property type="match status" value="1"/>
</dbReference>
<dbReference type="GO" id="GO:0016477">
    <property type="term" value="P:cell migration"/>
    <property type="evidence" value="ECO:0007669"/>
    <property type="project" value="TreeGrafter"/>
</dbReference>
<dbReference type="GO" id="GO:0007156">
    <property type="term" value="P:homophilic cell adhesion via plasma membrane adhesion molecules"/>
    <property type="evidence" value="ECO:0007669"/>
    <property type="project" value="InterPro"/>
</dbReference>
<keyword evidence="14" id="KW-1185">Reference proteome</keyword>
<evidence type="ECO:0000313" key="13">
    <source>
        <dbReference type="EMBL" id="GCC25731.1"/>
    </source>
</evidence>
<dbReference type="GO" id="GO:0045296">
    <property type="term" value="F:cadherin binding"/>
    <property type="evidence" value="ECO:0007669"/>
    <property type="project" value="TreeGrafter"/>
</dbReference>
<dbReference type="GO" id="GO:0034332">
    <property type="term" value="P:adherens junction organization"/>
    <property type="evidence" value="ECO:0007669"/>
    <property type="project" value="TreeGrafter"/>
</dbReference>
<keyword evidence="7 11" id="KW-1133">Transmembrane helix</keyword>
<dbReference type="FunFam" id="2.60.40.60:FF:000020">
    <property type="entry name" value="Dachsous cadherin-related 1b"/>
    <property type="match status" value="1"/>
</dbReference>
<dbReference type="FunFam" id="2.60.40.60:FF:000011">
    <property type="entry name" value="Cadherin 1"/>
    <property type="match status" value="1"/>
</dbReference>
<keyword evidence="6" id="KW-0130">Cell adhesion</keyword>
<dbReference type="OrthoDB" id="9946173at2759"/>
<evidence type="ECO:0000256" key="2">
    <source>
        <dbReference type="ARBA" id="ARBA00022475"/>
    </source>
</evidence>
<evidence type="ECO:0000256" key="6">
    <source>
        <dbReference type="ARBA" id="ARBA00022889"/>
    </source>
</evidence>
<name>A0A401S5R8_CHIPU</name>
<evidence type="ECO:0000259" key="12">
    <source>
        <dbReference type="PROSITE" id="PS50268"/>
    </source>
</evidence>
<dbReference type="STRING" id="137246.A0A401S5R8"/>
<accession>A0A401S5R8</accession>
<keyword evidence="5 10" id="KW-0106">Calcium</keyword>
<keyword evidence="4" id="KW-0677">Repeat</keyword>
<dbReference type="InterPro" id="IPR015919">
    <property type="entry name" value="Cadherin-like_sf"/>
</dbReference>
<dbReference type="GO" id="GO:0008013">
    <property type="term" value="F:beta-catenin binding"/>
    <property type="evidence" value="ECO:0007669"/>
    <property type="project" value="TreeGrafter"/>
</dbReference>
<evidence type="ECO:0000256" key="9">
    <source>
        <dbReference type="ARBA" id="ARBA00023180"/>
    </source>
</evidence>
<dbReference type="InterPro" id="IPR002126">
    <property type="entry name" value="Cadherin-like_dom"/>
</dbReference>
<dbReference type="GO" id="GO:0007043">
    <property type="term" value="P:cell-cell junction assembly"/>
    <property type="evidence" value="ECO:0007669"/>
    <property type="project" value="TreeGrafter"/>
</dbReference>
<dbReference type="PROSITE" id="PS50268">
    <property type="entry name" value="CADHERIN_2"/>
    <property type="match status" value="6"/>
</dbReference>
<feature type="domain" description="Cadherin" evidence="12">
    <location>
        <begin position="164"/>
        <end position="380"/>
    </location>
</feature>
<feature type="domain" description="Cadherin" evidence="12">
    <location>
        <begin position="604"/>
        <end position="703"/>
    </location>
</feature>
<dbReference type="GO" id="GO:0000902">
    <property type="term" value="P:cell morphogenesis"/>
    <property type="evidence" value="ECO:0007669"/>
    <property type="project" value="TreeGrafter"/>
</dbReference>
<dbReference type="PANTHER" id="PTHR24027">
    <property type="entry name" value="CADHERIN-23"/>
    <property type="match status" value="1"/>
</dbReference>
<dbReference type="GO" id="GO:0016339">
    <property type="term" value="P:calcium-dependent cell-cell adhesion via plasma membrane cell adhesion molecules"/>
    <property type="evidence" value="ECO:0007669"/>
    <property type="project" value="TreeGrafter"/>
</dbReference>
<evidence type="ECO:0000256" key="4">
    <source>
        <dbReference type="ARBA" id="ARBA00022737"/>
    </source>
</evidence>
<dbReference type="EMBL" id="BEZZ01000096">
    <property type="protein sequence ID" value="GCC25731.1"/>
    <property type="molecule type" value="Genomic_DNA"/>
</dbReference>
<dbReference type="PROSITE" id="PS00232">
    <property type="entry name" value="CADHERIN_1"/>
    <property type="match status" value="2"/>
</dbReference>
<dbReference type="GO" id="GO:0005509">
    <property type="term" value="F:calcium ion binding"/>
    <property type="evidence" value="ECO:0007669"/>
    <property type="project" value="UniProtKB-UniRule"/>
</dbReference>
<gene>
    <name evidence="13" type="ORF">chiPu_0004142</name>
</gene>
<dbReference type="GO" id="GO:0044331">
    <property type="term" value="P:cell-cell adhesion mediated by cadherin"/>
    <property type="evidence" value="ECO:0007669"/>
    <property type="project" value="TreeGrafter"/>
</dbReference>
<dbReference type="SMART" id="SM00112">
    <property type="entry name" value="CA"/>
    <property type="match status" value="7"/>
</dbReference>
<keyword evidence="3 11" id="KW-0812">Transmembrane</keyword>
<dbReference type="Proteomes" id="UP000287033">
    <property type="component" value="Unassembled WGS sequence"/>
</dbReference>
<evidence type="ECO:0000313" key="14">
    <source>
        <dbReference type="Proteomes" id="UP000287033"/>
    </source>
</evidence>
<evidence type="ECO:0000256" key="5">
    <source>
        <dbReference type="ARBA" id="ARBA00022837"/>
    </source>
</evidence>
<keyword evidence="9" id="KW-0325">Glycoprotein</keyword>
<feature type="transmembrane region" description="Helical" evidence="11">
    <location>
        <begin position="820"/>
        <end position="843"/>
    </location>
</feature>